<feature type="domain" description="Luciferase" evidence="2">
    <location>
        <begin position="40"/>
        <end position="101"/>
    </location>
</feature>
<evidence type="ECO:0000313" key="3">
    <source>
        <dbReference type="EMBL" id="MDW5594721.1"/>
    </source>
</evidence>
<gene>
    <name evidence="3" type="ORF">R7226_10260</name>
</gene>
<accession>A0ABU4HN35</accession>
<sequence>MTSTTTASARAQITDEVTTWPGVTTAGPGERGEFSYMLGRREIGHLHGSRVAHFSFQRQLGAELRAAGRVVPHPITDSPSLGAKPIEGPDDVAEVIALLRINYERLLARYGLPPEASESPGASDRPGATRPVS</sequence>
<dbReference type="InterPro" id="IPR040841">
    <property type="entry name" value="Luciferase_dom"/>
</dbReference>
<evidence type="ECO:0000256" key="1">
    <source>
        <dbReference type="SAM" id="MobiDB-lite"/>
    </source>
</evidence>
<dbReference type="Pfam" id="PF17648">
    <property type="entry name" value="Luciferase"/>
    <property type="match status" value="1"/>
</dbReference>
<protein>
    <submittedName>
        <fullName evidence="3">DUF5519 family protein</fullName>
    </submittedName>
</protein>
<reference evidence="4" key="1">
    <citation type="submission" date="2023-07" db="EMBL/GenBank/DDBJ databases">
        <title>Conexibacter stalactiti sp. nov., isolated from stalactites in a lava cave and emended description of the genus Conexibacter.</title>
        <authorList>
            <person name="Lee S.D."/>
        </authorList>
    </citation>
    <scope>NUCLEOTIDE SEQUENCE [LARGE SCALE GENOMIC DNA]</scope>
    <source>
        <strain evidence="4">KCTC 39840</strain>
    </source>
</reference>
<proteinExistence type="predicted"/>
<organism evidence="3 4">
    <name type="scientific">Conexibacter stalactiti</name>
    <dbReference type="NCBI Taxonomy" id="1940611"/>
    <lineage>
        <taxon>Bacteria</taxon>
        <taxon>Bacillati</taxon>
        <taxon>Actinomycetota</taxon>
        <taxon>Thermoleophilia</taxon>
        <taxon>Solirubrobacterales</taxon>
        <taxon>Conexibacteraceae</taxon>
        <taxon>Conexibacter</taxon>
    </lineage>
</organism>
<dbReference type="Proteomes" id="UP001284601">
    <property type="component" value="Unassembled WGS sequence"/>
</dbReference>
<name>A0ABU4HN35_9ACTN</name>
<dbReference type="RefSeq" id="WP_318597023.1">
    <property type="nucleotide sequence ID" value="NZ_JAWSTH010000021.1"/>
</dbReference>
<evidence type="ECO:0000313" key="4">
    <source>
        <dbReference type="Proteomes" id="UP001284601"/>
    </source>
</evidence>
<dbReference type="EMBL" id="JAWSTH010000021">
    <property type="protein sequence ID" value="MDW5594721.1"/>
    <property type="molecule type" value="Genomic_DNA"/>
</dbReference>
<keyword evidence="4" id="KW-1185">Reference proteome</keyword>
<feature type="region of interest" description="Disordered" evidence="1">
    <location>
        <begin position="113"/>
        <end position="133"/>
    </location>
</feature>
<evidence type="ECO:0000259" key="2">
    <source>
        <dbReference type="Pfam" id="PF17648"/>
    </source>
</evidence>
<comment type="caution">
    <text evidence="3">The sequence shown here is derived from an EMBL/GenBank/DDBJ whole genome shotgun (WGS) entry which is preliminary data.</text>
</comment>